<proteinExistence type="predicted"/>
<evidence type="ECO:0008006" key="3">
    <source>
        <dbReference type="Google" id="ProtNLM"/>
    </source>
</evidence>
<dbReference type="EMBL" id="AP026800">
    <property type="protein sequence ID" value="BDR54648.1"/>
    <property type="molecule type" value="Genomic_DNA"/>
</dbReference>
<dbReference type="Proteomes" id="UP001321748">
    <property type="component" value="Chromosome"/>
</dbReference>
<name>A0ABM8BCM6_9BIFI</name>
<dbReference type="Pfam" id="PF07751">
    <property type="entry name" value="Abi_2"/>
    <property type="match status" value="1"/>
</dbReference>
<organism evidence="1 2">
    <name type="scientific">Bombiscardovia apis</name>
    <dbReference type="NCBI Taxonomy" id="2932182"/>
    <lineage>
        <taxon>Bacteria</taxon>
        <taxon>Bacillati</taxon>
        <taxon>Actinomycetota</taxon>
        <taxon>Actinomycetes</taxon>
        <taxon>Bifidobacteriales</taxon>
        <taxon>Bifidobacteriaceae</taxon>
        <taxon>Bombiscardovia</taxon>
    </lineage>
</organism>
<evidence type="ECO:0000313" key="1">
    <source>
        <dbReference type="EMBL" id="BDR54648.1"/>
    </source>
</evidence>
<dbReference type="InterPro" id="IPR011664">
    <property type="entry name" value="Abi_system_AbiD/AbiF-like"/>
</dbReference>
<protein>
    <recommendedName>
        <fullName evidence="3">Abi-like protein</fullName>
    </recommendedName>
</protein>
<evidence type="ECO:0000313" key="2">
    <source>
        <dbReference type="Proteomes" id="UP001321748"/>
    </source>
</evidence>
<gene>
    <name evidence="1" type="ORF">KIMH_07590</name>
</gene>
<sequence length="290" mass="32784">MFDQELRTIVFDGIVSIEVHLKSCMASELAKTTGPFGYTAPDGMPGLSPEEHRNAIANIANDYQRSSLPQLRHFRATYSDPLPPIWILVDCLSYGDFKKIFYKGADPSIKRQLALQLGIMSNKPGVSNEKLLRDWLENIRIARNKTAHHDRFWNCIDSKMTPIKPKLYPNDATWWGNQWEPFRRPESKGPAGFLTMEHYLLNQLDITYWRNNFVGLMNRYPSFPLKHMGFPETGSHCPSGNSAAPFSPNNTATRTGRQFWRIALFQARIEGQAVCGCAATANSAAAVWSS</sequence>
<accession>A0ABM8BCM6</accession>
<keyword evidence="2" id="KW-1185">Reference proteome</keyword>
<reference evidence="1 2" key="1">
    <citation type="journal article" date="2023" name="Microbiol. Spectr.">
        <title>Symbiosis of Carpenter Bees with Uncharacterized Lactic Acid Bacteria Showing NAD Auxotrophy.</title>
        <authorList>
            <person name="Kawasaki S."/>
            <person name="Ozawa K."/>
            <person name="Mori T."/>
            <person name="Yamamoto A."/>
            <person name="Ito M."/>
            <person name="Ohkuma M."/>
            <person name="Sakamoto M."/>
            <person name="Matsutani M."/>
        </authorList>
    </citation>
    <scope>NUCLEOTIDE SEQUENCE [LARGE SCALE GENOMIC DNA]</scope>
    <source>
        <strain evidence="1 2">KimH</strain>
    </source>
</reference>